<evidence type="ECO:0000256" key="1">
    <source>
        <dbReference type="SAM" id="Phobius"/>
    </source>
</evidence>
<feature type="transmembrane region" description="Helical" evidence="1">
    <location>
        <begin position="15"/>
        <end position="48"/>
    </location>
</feature>
<gene>
    <name evidence="2" type="ORF">ACFQMA_14225</name>
</gene>
<evidence type="ECO:0000313" key="3">
    <source>
        <dbReference type="Proteomes" id="UP001596432"/>
    </source>
</evidence>
<keyword evidence="1" id="KW-1133">Transmembrane helix</keyword>
<reference evidence="2 3" key="1">
    <citation type="journal article" date="2019" name="Int. J. Syst. Evol. Microbiol.">
        <title>The Global Catalogue of Microorganisms (GCM) 10K type strain sequencing project: providing services to taxonomists for standard genome sequencing and annotation.</title>
        <authorList>
            <consortium name="The Broad Institute Genomics Platform"/>
            <consortium name="The Broad Institute Genome Sequencing Center for Infectious Disease"/>
            <person name="Wu L."/>
            <person name="Ma J."/>
        </authorList>
    </citation>
    <scope>NUCLEOTIDE SEQUENCE [LARGE SCALE GENOMIC DNA]</scope>
    <source>
        <strain evidence="2 3">XZYJT29</strain>
    </source>
</reference>
<keyword evidence="3" id="KW-1185">Reference proteome</keyword>
<proteinExistence type="predicted"/>
<dbReference type="Proteomes" id="UP001596432">
    <property type="component" value="Unassembled WGS sequence"/>
</dbReference>
<comment type="caution">
    <text evidence="2">The sequence shown here is derived from an EMBL/GenBank/DDBJ whole genome shotgun (WGS) entry which is preliminary data.</text>
</comment>
<dbReference type="AlphaFoldDB" id="A0ABD5Y162"/>
<dbReference type="RefSeq" id="WP_274322071.1">
    <property type="nucleotide sequence ID" value="NZ_CP118158.1"/>
</dbReference>
<dbReference type="GeneID" id="78821284"/>
<accession>A0ABD5Y162</accession>
<sequence length="58" mass="6125">MDWSEFPVVEAETVVVALVGVFFLGGSVGFGLANALQFVGWVGGLVYLVERGRAALSH</sequence>
<evidence type="ECO:0000313" key="2">
    <source>
        <dbReference type="EMBL" id="MFC7140977.1"/>
    </source>
</evidence>
<keyword evidence="1" id="KW-0812">Transmembrane</keyword>
<protein>
    <submittedName>
        <fullName evidence="2">Uncharacterized protein</fullName>
    </submittedName>
</protein>
<name>A0ABD5Y162_9EURY</name>
<dbReference type="EMBL" id="JBHTAS010000001">
    <property type="protein sequence ID" value="MFC7140977.1"/>
    <property type="molecule type" value="Genomic_DNA"/>
</dbReference>
<organism evidence="2 3">
    <name type="scientific">Halosimplex aquaticum</name>
    <dbReference type="NCBI Taxonomy" id="3026162"/>
    <lineage>
        <taxon>Archaea</taxon>
        <taxon>Methanobacteriati</taxon>
        <taxon>Methanobacteriota</taxon>
        <taxon>Stenosarchaea group</taxon>
        <taxon>Halobacteria</taxon>
        <taxon>Halobacteriales</taxon>
        <taxon>Haloarculaceae</taxon>
        <taxon>Halosimplex</taxon>
    </lineage>
</organism>
<keyword evidence="1" id="KW-0472">Membrane</keyword>